<name>A0A0F3IW18_9PROT</name>
<dbReference type="PANTHER" id="PTHR33178:SF10">
    <property type="entry name" value="STRESS-RESPONSE A_B BARREL DOMAIN-CONTAINING PROTEIN"/>
    <property type="match status" value="1"/>
</dbReference>
<reference evidence="3 4" key="1">
    <citation type="submission" date="2015-03" db="EMBL/GenBank/DDBJ databases">
        <title>Draft genome sequence of Elstera litoralis.</title>
        <authorList>
            <person name="Rahalkar M.C."/>
            <person name="Dhakephalkar P.K."/>
            <person name="Pore S.D."/>
            <person name="Arora P."/>
            <person name="Kapse N.G."/>
            <person name="Pandit P.S."/>
        </authorList>
    </citation>
    <scope>NUCLEOTIDE SEQUENCE [LARGE SCALE GENOMIC DNA]</scope>
    <source>
        <strain evidence="3 4">Dia-1</strain>
    </source>
</reference>
<dbReference type="PROSITE" id="PS51502">
    <property type="entry name" value="S_R_A_B_BARREL"/>
    <property type="match status" value="1"/>
</dbReference>
<keyword evidence="4" id="KW-1185">Reference proteome</keyword>
<dbReference type="Pfam" id="PF07876">
    <property type="entry name" value="Dabb"/>
    <property type="match status" value="1"/>
</dbReference>
<evidence type="ECO:0000259" key="2">
    <source>
        <dbReference type="PROSITE" id="PS51502"/>
    </source>
</evidence>
<comment type="caution">
    <text evidence="3">The sequence shown here is derived from an EMBL/GenBank/DDBJ whole genome shotgun (WGS) entry which is preliminary data.</text>
</comment>
<dbReference type="Proteomes" id="UP000033774">
    <property type="component" value="Unassembled WGS sequence"/>
</dbReference>
<dbReference type="InterPro" id="IPR044662">
    <property type="entry name" value="HS1/DABB1-like"/>
</dbReference>
<dbReference type="Gene3D" id="3.30.70.100">
    <property type="match status" value="1"/>
</dbReference>
<sequence>MAKINHVVLFGWTAEATEHQKQACAEALAGLKAIIPGLLAYSGGDQNSPEAPGQGIDFGFVMTFTDAAARDAYLPHPDHQRVIREFIAPILRQVQVFDYALTD</sequence>
<dbReference type="RefSeq" id="WP_045774461.1">
    <property type="nucleotide sequence ID" value="NZ_LAJY01000040.1"/>
</dbReference>
<comment type="subunit">
    <text evidence="1">Homodimer.</text>
</comment>
<dbReference type="PATRIC" id="fig|552518.3.peg.2657"/>
<dbReference type="SMART" id="SM00886">
    <property type="entry name" value="Dabb"/>
    <property type="match status" value="1"/>
</dbReference>
<evidence type="ECO:0000256" key="1">
    <source>
        <dbReference type="ARBA" id="ARBA00011738"/>
    </source>
</evidence>
<dbReference type="PANTHER" id="PTHR33178">
    <property type="match status" value="1"/>
</dbReference>
<dbReference type="InterPro" id="IPR013097">
    <property type="entry name" value="Dabb"/>
</dbReference>
<evidence type="ECO:0000313" key="4">
    <source>
        <dbReference type="Proteomes" id="UP000033774"/>
    </source>
</evidence>
<protein>
    <recommendedName>
        <fullName evidence="2">Stress-response A/B barrel domain-containing protein</fullName>
    </recommendedName>
</protein>
<dbReference type="EMBL" id="LAJY01000040">
    <property type="protein sequence ID" value="KJV10822.1"/>
    <property type="molecule type" value="Genomic_DNA"/>
</dbReference>
<gene>
    <name evidence="3" type="ORF">VZ95_02420</name>
</gene>
<dbReference type="InterPro" id="IPR011008">
    <property type="entry name" value="Dimeric_a/b-barrel"/>
</dbReference>
<accession>A0A0F3IW18</accession>
<organism evidence="3 4">
    <name type="scientific">Elstera litoralis</name>
    <dbReference type="NCBI Taxonomy" id="552518"/>
    <lineage>
        <taxon>Bacteria</taxon>
        <taxon>Pseudomonadati</taxon>
        <taxon>Pseudomonadota</taxon>
        <taxon>Alphaproteobacteria</taxon>
        <taxon>Rhodospirillales</taxon>
        <taxon>Rhodospirillaceae</taxon>
        <taxon>Elstera</taxon>
    </lineage>
</organism>
<dbReference type="SUPFAM" id="SSF54909">
    <property type="entry name" value="Dimeric alpha+beta barrel"/>
    <property type="match status" value="1"/>
</dbReference>
<proteinExistence type="predicted"/>
<evidence type="ECO:0000313" key="3">
    <source>
        <dbReference type="EMBL" id="KJV10822.1"/>
    </source>
</evidence>
<dbReference type="AlphaFoldDB" id="A0A0F3IW18"/>
<feature type="domain" description="Stress-response A/B barrel" evidence="2">
    <location>
        <begin position="4"/>
        <end position="99"/>
    </location>
</feature>